<keyword evidence="3" id="KW-1185">Reference proteome</keyword>
<comment type="caution">
    <text evidence="2">The sequence shown here is derived from an EMBL/GenBank/DDBJ whole genome shotgun (WGS) entry which is preliminary data.</text>
</comment>
<accession>A0A1Z5JFX5</accession>
<dbReference type="InParanoid" id="A0A1Z5JFX5"/>
<evidence type="ECO:0000256" key="1">
    <source>
        <dbReference type="SAM" id="MobiDB-lite"/>
    </source>
</evidence>
<evidence type="ECO:0000313" key="2">
    <source>
        <dbReference type="EMBL" id="GAX12910.1"/>
    </source>
</evidence>
<dbReference type="AlphaFoldDB" id="A0A1Z5JFX5"/>
<protein>
    <submittedName>
        <fullName evidence="2">Uncharacterized protein</fullName>
    </submittedName>
</protein>
<feature type="compositionally biased region" description="Basic residues" evidence="1">
    <location>
        <begin position="182"/>
        <end position="194"/>
    </location>
</feature>
<organism evidence="2 3">
    <name type="scientific">Fistulifera solaris</name>
    <name type="common">Oleaginous diatom</name>
    <dbReference type="NCBI Taxonomy" id="1519565"/>
    <lineage>
        <taxon>Eukaryota</taxon>
        <taxon>Sar</taxon>
        <taxon>Stramenopiles</taxon>
        <taxon>Ochrophyta</taxon>
        <taxon>Bacillariophyta</taxon>
        <taxon>Bacillariophyceae</taxon>
        <taxon>Bacillariophycidae</taxon>
        <taxon>Naviculales</taxon>
        <taxon>Naviculaceae</taxon>
        <taxon>Fistulifera</taxon>
    </lineage>
</organism>
<sequence length="201" mass="22874">MMRISHSMKDQQARSKLRSLVSQMPYQDKSGSKRSLLMDEYENSWVHEESSSSNAKSRYSDFSDAAIFAEFERSLRKGLQESMVSCAFYASSSTWLDSSDEEDDELVEISESLSTEDEDEDEDELNCTVPKDPSVVSKLFNDSNHTAETIDMNSSMRLSDVFEGDAFSLDSHGAFHCERSNTGKRSRNRQRQHSSLKELFA</sequence>
<reference evidence="2 3" key="1">
    <citation type="journal article" date="2015" name="Plant Cell">
        <title>Oil accumulation by the oleaginous diatom Fistulifera solaris as revealed by the genome and transcriptome.</title>
        <authorList>
            <person name="Tanaka T."/>
            <person name="Maeda Y."/>
            <person name="Veluchamy A."/>
            <person name="Tanaka M."/>
            <person name="Abida H."/>
            <person name="Marechal E."/>
            <person name="Bowler C."/>
            <person name="Muto M."/>
            <person name="Sunaga Y."/>
            <person name="Tanaka M."/>
            <person name="Yoshino T."/>
            <person name="Taniguchi T."/>
            <person name="Fukuda Y."/>
            <person name="Nemoto M."/>
            <person name="Matsumoto M."/>
            <person name="Wong P.S."/>
            <person name="Aburatani S."/>
            <person name="Fujibuchi W."/>
        </authorList>
    </citation>
    <scope>NUCLEOTIDE SEQUENCE [LARGE SCALE GENOMIC DNA]</scope>
    <source>
        <strain evidence="2 3">JPCC DA0580</strain>
    </source>
</reference>
<feature type="region of interest" description="Disordered" evidence="1">
    <location>
        <begin position="99"/>
        <end position="125"/>
    </location>
</feature>
<feature type="region of interest" description="Disordered" evidence="1">
    <location>
        <begin position="1"/>
        <end position="35"/>
    </location>
</feature>
<gene>
    <name evidence="2" type="ORF">FisN_32Lu085</name>
</gene>
<feature type="region of interest" description="Disordered" evidence="1">
    <location>
        <begin position="177"/>
        <end position="201"/>
    </location>
</feature>
<name>A0A1Z5JFX5_FISSO</name>
<dbReference type="EMBL" id="BDSP01000058">
    <property type="protein sequence ID" value="GAX12910.1"/>
    <property type="molecule type" value="Genomic_DNA"/>
</dbReference>
<proteinExistence type="predicted"/>
<dbReference type="Proteomes" id="UP000198406">
    <property type="component" value="Unassembled WGS sequence"/>
</dbReference>
<evidence type="ECO:0000313" key="3">
    <source>
        <dbReference type="Proteomes" id="UP000198406"/>
    </source>
</evidence>